<dbReference type="EMBL" id="CM040454">
    <property type="protein sequence ID" value="MCI4374559.1"/>
    <property type="molecule type" value="Genomic_DNA"/>
</dbReference>
<proteinExistence type="predicted"/>
<evidence type="ECO:0000313" key="1">
    <source>
        <dbReference type="EMBL" id="MCI4374559.1"/>
    </source>
</evidence>
<sequence length="102" mass="11264">MAPKYTDLELAINTIVTQFHAASANDGPTLTVEEFQGMLSKELPTVTPKDQEGLNQMLKEMDVAEGQEVTFENFWKLVNSLATTQCGLLQKDKSVKCACLLL</sequence>
<dbReference type="Proteomes" id="UP000829447">
    <property type="component" value="Linkage Group LG1"/>
</dbReference>
<name>A0ACC5W662_PANGG</name>
<gene>
    <name evidence="1" type="ORF">PGIGA_G00007420</name>
</gene>
<organism evidence="1 2">
    <name type="scientific">Pangasianodon gigas</name>
    <name type="common">Mekong giant catfish</name>
    <name type="synonym">Pangasius gigas</name>
    <dbReference type="NCBI Taxonomy" id="30993"/>
    <lineage>
        <taxon>Eukaryota</taxon>
        <taxon>Metazoa</taxon>
        <taxon>Chordata</taxon>
        <taxon>Craniata</taxon>
        <taxon>Vertebrata</taxon>
        <taxon>Euteleostomi</taxon>
        <taxon>Actinopterygii</taxon>
        <taxon>Neopterygii</taxon>
        <taxon>Teleostei</taxon>
        <taxon>Ostariophysi</taxon>
        <taxon>Siluriformes</taxon>
        <taxon>Pangasiidae</taxon>
        <taxon>Pangasianodon</taxon>
    </lineage>
</organism>
<reference evidence="1 2" key="1">
    <citation type="journal article" date="2022" name="bioRxiv">
        <title>An ancient truncated duplication of the anti-Mullerian hormone receptor type 2 gene is a potential conserved master sex determinant in the Pangasiidae catfish family.</title>
        <authorList>
            <person name="Wen M."/>
            <person name="Pan Q."/>
            <person name="Jouanno E."/>
            <person name="Montfort J."/>
            <person name="Zahm M."/>
            <person name="Cabau C."/>
            <person name="Klopp C."/>
            <person name="Iampietro C."/>
            <person name="Roques C."/>
            <person name="Bouchez O."/>
            <person name="Castinel A."/>
            <person name="Donnadieu C."/>
            <person name="Parrinello H."/>
            <person name="Poncet C."/>
            <person name="Belmonte E."/>
            <person name="Gautier V."/>
            <person name="Avarre J.-C."/>
            <person name="Dugue R."/>
            <person name="Gustiano R."/>
            <person name="Ha T.T.T."/>
            <person name="Campet M."/>
            <person name="Sriphairoj K."/>
            <person name="Ribolli J."/>
            <person name="de Almeida F.L."/>
            <person name="Desvignes T."/>
            <person name="Postlethwait J.H."/>
            <person name="Bucao C.F."/>
            <person name="Robinson-Rechavi M."/>
            <person name="Bobe J."/>
            <person name="Herpin A."/>
            <person name="Guiguen Y."/>
        </authorList>
    </citation>
    <scope>NUCLEOTIDE SEQUENCE [LARGE SCALE GENOMIC DNA]</scope>
    <source>
        <strain evidence="1">YG-Dec2019</strain>
    </source>
</reference>
<protein>
    <submittedName>
        <fullName evidence="1">Uncharacterized protein</fullName>
    </submittedName>
</protein>
<accession>A0ACC5W662</accession>
<evidence type="ECO:0000313" key="2">
    <source>
        <dbReference type="Proteomes" id="UP000829447"/>
    </source>
</evidence>
<comment type="caution">
    <text evidence="1">The sequence shown here is derived from an EMBL/GenBank/DDBJ whole genome shotgun (WGS) entry which is preliminary data.</text>
</comment>
<keyword evidence="2" id="KW-1185">Reference proteome</keyword>